<accession>A5C5P3</accession>
<dbReference type="AlphaFoldDB" id="A5C5P3"/>
<evidence type="ECO:0000256" key="2">
    <source>
        <dbReference type="SAM" id="MobiDB-lite"/>
    </source>
</evidence>
<proteinExistence type="predicted"/>
<feature type="coiled-coil region" evidence="1">
    <location>
        <begin position="256"/>
        <end position="283"/>
    </location>
</feature>
<reference evidence="3" key="1">
    <citation type="journal article" date="2007" name="PLoS ONE">
        <title>The first genome sequence of an elite grapevine cultivar (Pinot noir Vitis vinifera L.): coping with a highly heterozygous genome.</title>
        <authorList>
            <person name="Velasco R."/>
            <person name="Zharkikh A."/>
            <person name="Troggio M."/>
            <person name="Cartwright D.A."/>
            <person name="Cestaro A."/>
            <person name="Pruss D."/>
            <person name="Pindo M."/>
            <person name="FitzGerald L.M."/>
            <person name="Vezzulli S."/>
            <person name="Reid J."/>
            <person name="Malacarne G."/>
            <person name="Iliev D."/>
            <person name="Coppola G."/>
            <person name="Wardell B."/>
            <person name="Micheletti D."/>
            <person name="Macalma T."/>
            <person name="Facci M."/>
            <person name="Mitchell J.T."/>
            <person name="Perazzolli M."/>
            <person name="Eldredge G."/>
            <person name="Gatto P."/>
            <person name="Oyzerski R."/>
            <person name="Moretto M."/>
            <person name="Gutin N."/>
            <person name="Stefanini M."/>
            <person name="Chen Y."/>
            <person name="Segala C."/>
            <person name="Davenport C."/>
            <person name="Dematte L."/>
            <person name="Mraz A."/>
            <person name="Battilana J."/>
            <person name="Stormo K."/>
            <person name="Costa F."/>
            <person name="Tao Q."/>
            <person name="Si-Ammour A."/>
            <person name="Harkins T."/>
            <person name="Lackey A."/>
            <person name="Perbost C."/>
            <person name="Taillon B."/>
            <person name="Stella A."/>
            <person name="Solovyev V."/>
            <person name="Fawcett J.A."/>
            <person name="Sterck L."/>
            <person name="Vandepoele K."/>
            <person name="Grando S.M."/>
            <person name="Toppo S."/>
            <person name="Moser C."/>
            <person name="Lanchbury J."/>
            <person name="Bogden R."/>
            <person name="Skolnick M."/>
            <person name="Sgaramella V."/>
            <person name="Bhatnagar S.K."/>
            <person name="Fontana P."/>
            <person name="Gutin A."/>
            <person name="Van de Peer Y."/>
            <person name="Salamini F."/>
            <person name="Viola R."/>
        </authorList>
    </citation>
    <scope>NUCLEOTIDE SEQUENCE</scope>
</reference>
<feature type="compositionally biased region" description="Low complexity" evidence="2">
    <location>
        <begin position="127"/>
        <end position="140"/>
    </location>
</feature>
<sequence>MGAAVHRMQGFGASLGKGIFADVRTDGSYLCGVWLRGALAGAFLAYWPSVPPKCGFKPVLANRCTSEPYVLPILSRLAPKVLVPEEHHVLKNLSFYEEARVTNAKAQQDRLNQREKKHEEGTLRQAPSVSRPSTSSTTHPLAKRKSIIRLTREGLGLISIRFLLRTCPEVPPEMPISNVPPTLMPLSDVVGSDPALVVRSSTEKDACSVQEMIFIGQTPSDDLVDKDAPTGGKLLKETEEEREVAKVEACRMREEREVAESKCKDAEQEKNQLKKEPEELRATFDAQQKELEVLRAGFAVEKKELEEDYHKQVNDMFFFGYQCCIRKNDITHDIPSYPFDEDDATISGPGPRR</sequence>
<feature type="compositionally biased region" description="Basic and acidic residues" evidence="2">
    <location>
        <begin position="107"/>
        <end position="122"/>
    </location>
</feature>
<name>A5C5P3_VITVI</name>
<feature type="region of interest" description="Disordered" evidence="2">
    <location>
        <begin position="106"/>
        <end position="144"/>
    </location>
</feature>
<gene>
    <name evidence="3" type="ORF">VITISV_012345</name>
</gene>
<keyword evidence="1" id="KW-0175">Coiled coil</keyword>
<protein>
    <submittedName>
        <fullName evidence="3">Uncharacterized protein</fullName>
    </submittedName>
</protein>
<evidence type="ECO:0000313" key="3">
    <source>
        <dbReference type="EMBL" id="CAN68675.1"/>
    </source>
</evidence>
<evidence type="ECO:0000256" key="1">
    <source>
        <dbReference type="SAM" id="Coils"/>
    </source>
</evidence>
<organism evidence="3">
    <name type="scientific">Vitis vinifera</name>
    <name type="common">Grape</name>
    <dbReference type="NCBI Taxonomy" id="29760"/>
    <lineage>
        <taxon>Eukaryota</taxon>
        <taxon>Viridiplantae</taxon>
        <taxon>Streptophyta</taxon>
        <taxon>Embryophyta</taxon>
        <taxon>Tracheophyta</taxon>
        <taxon>Spermatophyta</taxon>
        <taxon>Magnoliopsida</taxon>
        <taxon>eudicotyledons</taxon>
        <taxon>Gunneridae</taxon>
        <taxon>Pentapetalae</taxon>
        <taxon>rosids</taxon>
        <taxon>Vitales</taxon>
        <taxon>Vitaceae</taxon>
        <taxon>Viteae</taxon>
        <taxon>Vitis</taxon>
    </lineage>
</organism>
<dbReference type="EMBL" id="AM483260">
    <property type="protein sequence ID" value="CAN68675.1"/>
    <property type="molecule type" value="Genomic_DNA"/>
</dbReference>